<dbReference type="OrthoDB" id="2657228at2"/>
<protein>
    <submittedName>
        <fullName evidence="2">Uncharacterized protein</fullName>
    </submittedName>
</protein>
<keyword evidence="1" id="KW-0812">Transmembrane</keyword>
<dbReference type="Proteomes" id="UP000297900">
    <property type="component" value="Unassembled WGS sequence"/>
</dbReference>
<feature type="transmembrane region" description="Helical" evidence="1">
    <location>
        <begin position="30"/>
        <end position="52"/>
    </location>
</feature>
<organism evidence="2 3">
    <name type="scientific">Cohnella luojiensis</name>
    <dbReference type="NCBI Taxonomy" id="652876"/>
    <lineage>
        <taxon>Bacteria</taxon>
        <taxon>Bacillati</taxon>
        <taxon>Bacillota</taxon>
        <taxon>Bacilli</taxon>
        <taxon>Bacillales</taxon>
        <taxon>Paenibacillaceae</taxon>
        <taxon>Cohnella</taxon>
    </lineage>
</organism>
<evidence type="ECO:0000256" key="1">
    <source>
        <dbReference type="SAM" id="Phobius"/>
    </source>
</evidence>
<dbReference type="AlphaFoldDB" id="A0A4Y8M6Z8"/>
<sequence length="83" mass="9545">MIVGSICILTICYGIAGGVRLWKRQSKYDAFLLFLFCGFIAGYFIPGIGNAWPTVENIYSFLYERVAKYMFENVLNIKLEAFR</sequence>
<keyword evidence="1" id="KW-1133">Transmembrane helix</keyword>
<reference evidence="2 3" key="1">
    <citation type="submission" date="2019-03" db="EMBL/GenBank/DDBJ databases">
        <title>Cohnella endophytica sp. nov., a novel endophytic bacterium isolated from bark of Sonneratia apetala.</title>
        <authorList>
            <person name="Tuo L."/>
        </authorList>
    </citation>
    <scope>NUCLEOTIDE SEQUENCE [LARGE SCALE GENOMIC DNA]</scope>
    <source>
        <strain evidence="2 3">CCTCC AB 208254</strain>
    </source>
</reference>
<dbReference type="RefSeq" id="WP_135151461.1">
    <property type="nucleotide sequence ID" value="NZ_SOMN01000006.1"/>
</dbReference>
<name>A0A4Y8M6Z8_9BACL</name>
<keyword evidence="3" id="KW-1185">Reference proteome</keyword>
<gene>
    <name evidence="2" type="ORF">E2980_07125</name>
</gene>
<keyword evidence="1" id="KW-0472">Membrane</keyword>
<proteinExistence type="predicted"/>
<dbReference type="EMBL" id="SOMN01000006">
    <property type="protein sequence ID" value="TFE28594.1"/>
    <property type="molecule type" value="Genomic_DNA"/>
</dbReference>
<accession>A0A4Y8M6Z8</accession>
<evidence type="ECO:0000313" key="2">
    <source>
        <dbReference type="EMBL" id="TFE28594.1"/>
    </source>
</evidence>
<comment type="caution">
    <text evidence="2">The sequence shown here is derived from an EMBL/GenBank/DDBJ whole genome shotgun (WGS) entry which is preliminary data.</text>
</comment>
<evidence type="ECO:0000313" key="3">
    <source>
        <dbReference type="Proteomes" id="UP000297900"/>
    </source>
</evidence>